<dbReference type="SFLD" id="SFLDG01062">
    <property type="entry name" value="methyltransferase_(Class_A)"/>
    <property type="match status" value="1"/>
</dbReference>
<evidence type="ECO:0000256" key="10">
    <source>
        <dbReference type="ARBA" id="ARBA00022723"/>
    </source>
</evidence>
<feature type="binding site" evidence="14">
    <location>
        <position position="118"/>
    </location>
    <ligand>
        <name>[4Fe-4S] cluster</name>
        <dbReference type="ChEBI" id="CHEBI:49883"/>
        <note>4Fe-4S-S-AdoMet</note>
    </ligand>
</feature>
<dbReference type="InterPro" id="IPR013785">
    <property type="entry name" value="Aldolase_TIM"/>
</dbReference>
<keyword evidence="17" id="KW-1185">Reference proteome</keyword>
<comment type="miscellaneous">
    <text evidence="14">Reaction proceeds by a ping-pong mechanism involving intermediate methylation of a conserved cysteine residue.</text>
</comment>
<keyword evidence="7 14" id="KW-0808">Transferase</keyword>
<evidence type="ECO:0000256" key="12">
    <source>
        <dbReference type="ARBA" id="ARBA00023014"/>
    </source>
</evidence>
<feature type="binding site" evidence="14">
    <location>
        <position position="197"/>
    </location>
    <ligand>
        <name>S-adenosyl-L-methionine</name>
        <dbReference type="ChEBI" id="CHEBI:59789"/>
    </ligand>
</feature>
<keyword evidence="8 14" id="KW-0949">S-adenosyl-L-methionine</keyword>
<feature type="binding site" evidence="14">
    <location>
        <begin position="165"/>
        <end position="166"/>
    </location>
    <ligand>
        <name>S-adenosyl-L-methionine</name>
        <dbReference type="ChEBI" id="CHEBI:59789"/>
    </ligand>
</feature>
<dbReference type="Pfam" id="PF21016">
    <property type="entry name" value="RlmN_N"/>
    <property type="match status" value="1"/>
</dbReference>
<comment type="subcellular location">
    <subcellularLocation>
        <location evidence="1 14">Cytoplasm</location>
    </subcellularLocation>
</comment>
<dbReference type="PROSITE" id="PS51918">
    <property type="entry name" value="RADICAL_SAM"/>
    <property type="match status" value="1"/>
</dbReference>
<dbReference type="InterPro" id="IPR007197">
    <property type="entry name" value="rSAM"/>
</dbReference>
<dbReference type="SFLD" id="SFLDS00029">
    <property type="entry name" value="Radical_SAM"/>
    <property type="match status" value="1"/>
</dbReference>
<evidence type="ECO:0000256" key="9">
    <source>
        <dbReference type="ARBA" id="ARBA00022694"/>
    </source>
</evidence>
<evidence type="ECO:0000256" key="13">
    <source>
        <dbReference type="ARBA" id="ARBA00023157"/>
    </source>
</evidence>
<gene>
    <name evidence="14 16" type="primary">rlmN</name>
    <name evidence="16" type="ORF">RAN89_11250</name>
</gene>
<evidence type="ECO:0000256" key="8">
    <source>
        <dbReference type="ARBA" id="ARBA00022691"/>
    </source>
</evidence>
<accession>A0ABZ0AWI9</accession>
<dbReference type="InterPro" id="IPR048641">
    <property type="entry name" value="RlmN_N"/>
</dbReference>
<name>A0ABZ0AWI9_9BURK</name>
<feature type="disulfide bond" description="(transient)" evidence="14">
    <location>
        <begin position="104"/>
        <end position="341"/>
    </location>
</feature>
<dbReference type="InterPro" id="IPR004383">
    <property type="entry name" value="rRNA_lsu_MTrfase_RlmN/Cfr"/>
</dbReference>
<dbReference type="PANTHER" id="PTHR30544">
    <property type="entry name" value="23S RRNA METHYLTRANSFERASE"/>
    <property type="match status" value="1"/>
</dbReference>
<evidence type="ECO:0000256" key="5">
    <source>
        <dbReference type="ARBA" id="ARBA00022552"/>
    </source>
</evidence>
<keyword evidence="13 14" id="KW-1015">Disulfide bond</keyword>
<keyword evidence="10 14" id="KW-0479">Metal-binding</keyword>
<dbReference type="NCBIfam" id="TIGR00048">
    <property type="entry name" value="rRNA_mod_RlmN"/>
    <property type="match status" value="1"/>
</dbReference>
<evidence type="ECO:0000313" key="17">
    <source>
        <dbReference type="Proteomes" id="UP001302257"/>
    </source>
</evidence>
<reference evidence="16 17" key="1">
    <citation type="submission" date="2023-08" db="EMBL/GenBank/DDBJ databases">
        <title>Rhodoferax potami sp. nov. and Rhodoferax mekongensis sp. nov., isolated from the Mekong River in Thailand.</title>
        <authorList>
            <person name="Kitikhun S."/>
            <person name="Charoenyingcharoen P."/>
            <person name="Siriarchawattana P."/>
            <person name="Likhitrattanapisal S."/>
            <person name="Nilsakha T."/>
            <person name="Chanpet A."/>
            <person name="Rattanawaree P."/>
            <person name="Ingsriswang S."/>
        </authorList>
    </citation>
    <scope>NUCLEOTIDE SEQUENCE [LARGE SCALE GENOMIC DNA]</scope>
    <source>
        <strain evidence="16 17">TBRC 17307</strain>
    </source>
</reference>
<feature type="binding site" evidence="14">
    <location>
        <position position="111"/>
    </location>
    <ligand>
        <name>[4Fe-4S] cluster</name>
        <dbReference type="ChEBI" id="CHEBI:49883"/>
        <note>4Fe-4S-S-AdoMet</note>
    </ligand>
</feature>
<evidence type="ECO:0000313" key="16">
    <source>
        <dbReference type="EMBL" id="WNO03498.1"/>
    </source>
</evidence>
<proteinExistence type="inferred from homology"/>
<dbReference type="PIRSF" id="PIRSF006004">
    <property type="entry name" value="CHP00048"/>
    <property type="match status" value="1"/>
</dbReference>
<feature type="binding site" evidence="14">
    <location>
        <position position="298"/>
    </location>
    <ligand>
        <name>S-adenosyl-L-methionine</name>
        <dbReference type="ChEBI" id="CHEBI:59789"/>
    </ligand>
</feature>
<evidence type="ECO:0000259" key="15">
    <source>
        <dbReference type="PROSITE" id="PS51918"/>
    </source>
</evidence>
<dbReference type="SUPFAM" id="SSF102114">
    <property type="entry name" value="Radical SAM enzymes"/>
    <property type="match status" value="1"/>
</dbReference>
<dbReference type="InterPro" id="IPR027492">
    <property type="entry name" value="RNA_MTrfase_RlmN"/>
</dbReference>
<keyword evidence="9 14" id="KW-0819">tRNA processing</keyword>
<dbReference type="SFLD" id="SFLDF00275">
    <property type="entry name" value="adenosine_C2_methyltransferase"/>
    <property type="match status" value="1"/>
</dbReference>
<evidence type="ECO:0000256" key="14">
    <source>
        <dbReference type="HAMAP-Rule" id="MF_01849"/>
    </source>
</evidence>
<dbReference type="RefSeq" id="WP_313866391.1">
    <property type="nucleotide sequence ID" value="NZ_CP132507.1"/>
</dbReference>
<keyword evidence="12 14" id="KW-0411">Iron-sulfur</keyword>
<feature type="active site" description="S-methylcysteine intermediate" evidence="14">
    <location>
        <position position="341"/>
    </location>
</feature>
<dbReference type="CDD" id="cd01335">
    <property type="entry name" value="Radical_SAM"/>
    <property type="match status" value="1"/>
</dbReference>
<dbReference type="Gene3D" id="1.10.150.530">
    <property type="match status" value="1"/>
</dbReference>
<comment type="function">
    <text evidence="14">Specifically methylates position 2 of adenine 2503 in 23S rRNA and position 2 of adenine 37 in tRNAs. m2A2503 modification seems to play a crucial role in the proofreading step occurring at the peptidyl transferase center and thus would serve to optimize ribosomal fidelity.</text>
</comment>
<organism evidence="16 17">
    <name type="scientific">Rhodoferax mekongensis</name>
    <dbReference type="NCBI Taxonomy" id="3068341"/>
    <lineage>
        <taxon>Bacteria</taxon>
        <taxon>Pseudomonadati</taxon>
        <taxon>Pseudomonadota</taxon>
        <taxon>Betaproteobacteria</taxon>
        <taxon>Burkholderiales</taxon>
        <taxon>Comamonadaceae</taxon>
        <taxon>Rhodoferax</taxon>
    </lineage>
</organism>
<keyword evidence="6 14" id="KW-0489">Methyltransferase</keyword>
<keyword evidence="5 14" id="KW-0698">rRNA processing</keyword>
<comment type="similarity">
    <text evidence="2 14">Belongs to the radical SAM superfamily. RlmN family.</text>
</comment>
<evidence type="ECO:0000256" key="3">
    <source>
        <dbReference type="ARBA" id="ARBA00022485"/>
    </source>
</evidence>
<dbReference type="Gene3D" id="3.20.20.70">
    <property type="entry name" value="Aldolase class I"/>
    <property type="match status" value="1"/>
</dbReference>
<dbReference type="GO" id="GO:0032259">
    <property type="term" value="P:methylation"/>
    <property type="evidence" value="ECO:0007669"/>
    <property type="project" value="UniProtKB-KW"/>
</dbReference>
<dbReference type="InterPro" id="IPR058240">
    <property type="entry name" value="rSAM_sf"/>
</dbReference>
<dbReference type="InterPro" id="IPR040072">
    <property type="entry name" value="Methyltransferase_A"/>
</dbReference>
<dbReference type="EMBL" id="CP132507">
    <property type="protein sequence ID" value="WNO03498.1"/>
    <property type="molecule type" value="Genomic_DNA"/>
</dbReference>
<evidence type="ECO:0000256" key="11">
    <source>
        <dbReference type="ARBA" id="ARBA00023004"/>
    </source>
</evidence>
<keyword evidence="4 14" id="KW-0963">Cytoplasm</keyword>
<sequence length="383" mass="42478">MAVNLLDFDLEGLAAFCESLGEKKFRATQLFRWVHQKGASQFDDMSDLAKSLRDKLRGHAEVRALPVITQHISADGTIKWLFDVGNGDAVETVFIPESDRGTLCISSQAGCAVGCRFCSTGHQGFSRNLKTWEILAQLWFAEHFLRSHLGVSDRVISNVVMMGMGEPLQNYAALVPALKVMLDDHGYGLSRRRVTVSTSGVVPMMDRLGEDCPVALAVSLHAPEDSLRDNLVPLNRKYPLKELMEACRRYLAHAPRDFITFEYCMLDGVNDHPEHAKLLLQLVKESGVPCKFNLIPFNPFPASGLLRSSNNAVQAFARILLDGGLVTTIRKTRGDDIDAACGQLAGDVKDRTNVGTRISKQRTVMLQQVRDFETRGNDGMRND</sequence>
<feature type="active site" description="Proton acceptor" evidence="14">
    <location>
        <position position="91"/>
    </location>
</feature>
<comment type="catalytic activity">
    <reaction evidence="14">
        <text>adenosine(37) in tRNA + 2 reduced [2Fe-2S]-[ferredoxin] + 2 S-adenosyl-L-methionine = 2-methyladenosine(37) in tRNA + 5'-deoxyadenosine + L-methionine + 2 oxidized [2Fe-2S]-[ferredoxin] + S-adenosyl-L-homocysteine</text>
        <dbReference type="Rhea" id="RHEA:43332"/>
        <dbReference type="Rhea" id="RHEA-COMP:10000"/>
        <dbReference type="Rhea" id="RHEA-COMP:10001"/>
        <dbReference type="Rhea" id="RHEA-COMP:10162"/>
        <dbReference type="Rhea" id="RHEA-COMP:10485"/>
        <dbReference type="ChEBI" id="CHEBI:17319"/>
        <dbReference type="ChEBI" id="CHEBI:33737"/>
        <dbReference type="ChEBI" id="CHEBI:33738"/>
        <dbReference type="ChEBI" id="CHEBI:57844"/>
        <dbReference type="ChEBI" id="CHEBI:57856"/>
        <dbReference type="ChEBI" id="CHEBI:59789"/>
        <dbReference type="ChEBI" id="CHEBI:74411"/>
        <dbReference type="ChEBI" id="CHEBI:74497"/>
        <dbReference type="EC" id="2.1.1.192"/>
    </reaction>
</comment>
<feature type="binding site" evidence="14">
    <location>
        <begin position="219"/>
        <end position="221"/>
    </location>
    <ligand>
        <name>S-adenosyl-L-methionine</name>
        <dbReference type="ChEBI" id="CHEBI:59789"/>
    </ligand>
</feature>
<evidence type="ECO:0000256" key="4">
    <source>
        <dbReference type="ARBA" id="ARBA00022490"/>
    </source>
</evidence>
<feature type="binding site" evidence="14">
    <location>
        <position position="115"/>
    </location>
    <ligand>
        <name>[4Fe-4S] cluster</name>
        <dbReference type="ChEBI" id="CHEBI:49883"/>
        <note>4Fe-4S-S-AdoMet</note>
    </ligand>
</feature>
<dbReference type="EC" id="2.1.1.192" evidence="14"/>
<comment type="cofactor">
    <cofactor evidence="14">
        <name>[4Fe-4S] cluster</name>
        <dbReference type="ChEBI" id="CHEBI:49883"/>
    </cofactor>
    <text evidence="14">Binds 1 [4Fe-4S] cluster. The cluster is coordinated with 3 cysteines and an exchangeable S-adenosyl-L-methionine.</text>
</comment>
<feature type="domain" description="Radical SAM core" evidence="15">
    <location>
        <begin position="97"/>
        <end position="336"/>
    </location>
</feature>
<dbReference type="Proteomes" id="UP001302257">
    <property type="component" value="Chromosome"/>
</dbReference>
<keyword evidence="3 14" id="KW-0004">4Fe-4S</keyword>
<dbReference type="Pfam" id="PF04055">
    <property type="entry name" value="Radical_SAM"/>
    <property type="match status" value="1"/>
</dbReference>
<keyword evidence="11 14" id="KW-0408">Iron</keyword>
<protein>
    <recommendedName>
        <fullName evidence="14">Dual-specificity RNA methyltransferase RlmN</fullName>
        <ecNumber evidence="14">2.1.1.192</ecNumber>
    </recommendedName>
    <alternativeName>
        <fullName evidence="14">23S rRNA (adenine(2503)-C(2))-methyltransferase</fullName>
    </alternativeName>
    <alternativeName>
        <fullName evidence="14">23S rRNA m2A2503 methyltransferase</fullName>
    </alternativeName>
    <alternativeName>
        <fullName evidence="14">Ribosomal RNA large subunit methyltransferase N</fullName>
    </alternativeName>
    <alternativeName>
        <fullName evidence="14">tRNA (adenine(37)-C(2))-methyltransferase</fullName>
    </alternativeName>
    <alternativeName>
        <fullName evidence="14">tRNA m2A37 methyltransferase</fullName>
    </alternativeName>
</protein>
<evidence type="ECO:0000256" key="7">
    <source>
        <dbReference type="ARBA" id="ARBA00022679"/>
    </source>
</evidence>
<dbReference type="GO" id="GO:0008168">
    <property type="term" value="F:methyltransferase activity"/>
    <property type="evidence" value="ECO:0007669"/>
    <property type="project" value="UniProtKB-KW"/>
</dbReference>
<evidence type="ECO:0000256" key="2">
    <source>
        <dbReference type="ARBA" id="ARBA00007544"/>
    </source>
</evidence>
<comment type="catalytic activity">
    <reaction evidence="14">
        <text>adenosine(2503) in 23S rRNA + 2 reduced [2Fe-2S]-[ferredoxin] + 2 S-adenosyl-L-methionine = 2-methyladenosine(2503) in 23S rRNA + 5'-deoxyadenosine + L-methionine + 2 oxidized [2Fe-2S]-[ferredoxin] + S-adenosyl-L-homocysteine</text>
        <dbReference type="Rhea" id="RHEA:42916"/>
        <dbReference type="Rhea" id="RHEA-COMP:10000"/>
        <dbReference type="Rhea" id="RHEA-COMP:10001"/>
        <dbReference type="Rhea" id="RHEA-COMP:10152"/>
        <dbReference type="Rhea" id="RHEA-COMP:10282"/>
        <dbReference type="ChEBI" id="CHEBI:17319"/>
        <dbReference type="ChEBI" id="CHEBI:33737"/>
        <dbReference type="ChEBI" id="CHEBI:33738"/>
        <dbReference type="ChEBI" id="CHEBI:57844"/>
        <dbReference type="ChEBI" id="CHEBI:57856"/>
        <dbReference type="ChEBI" id="CHEBI:59789"/>
        <dbReference type="ChEBI" id="CHEBI:74411"/>
        <dbReference type="ChEBI" id="CHEBI:74497"/>
        <dbReference type="EC" id="2.1.1.192"/>
    </reaction>
</comment>
<dbReference type="PANTHER" id="PTHR30544:SF5">
    <property type="entry name" value="RADICAL SAM CORE DOMAIN-CONTAINING PROTEIN"/>
    <property type="match status" value="1"/>
</dbReference>
<dbReference type="HAMAP" id="MF_01849">
    <property type="entry name" value="RNA_methyltr_RlmN"/>
    <property type="match status" value="1"/>
</dbReference>
<evidence type="ECO:0000256" key="6">
    <source>
        <dbReference type="ARBA" id="ARBA00022603"/>
    </source>
</evidence>
<evidence type="ECO:0000256" key="1">
    <source>
        <dbReference type="ARBA" id="ARBA00004496"/>
    </source>
</evidence>